<accession>W9Y8Y7</accession>
<dbReference type="GO" id="GO:0005975">
    <property type="term" value="P:carbohydrate metabolic process"/>
    <property type="evidence" value="ECO:0007669"/>
    <property type="project" value="InterPro"/>
</dbReference>
<evidence type="ECO:0000313" key="5">
    <source>
        <dbReference type="Proteomes" id="UP000019484"/>
    </source>
</evidence>
<dbReference type="InterPro" id="IPR001223">
    <property type="entry name" value="Glyco_hydro18_cat"/>
</dbReference>
<feature type="domain" description="GH18" evidence="3">
    <location>
        <begin position="20"/>
        <end position="376"/>
    </location>
</feature>
<dbReference type="PROSITE" id="PS51910">
    <property type="entry name" value="GH18_2"/>
    <property type="match status" value="1"/>
</dbReference>
<dbReference type="STRING" id="1182541.W9Y8Y7"/>
<dbReference type="InterPro" id="IPR011583">
    <property type="entry name" value="Chitinase_II/V-like_cat"/>
</dbReference>
<feature type="signal peptide" evidence="2">
    <location>
        <begin position="1"/>
        <end position="20"/>
    </location>
</feature>
<dbReference type="Gene3D" id="3.20.20.80">
    <property type="entry name" value="Glycosidases"/>
    <property type="match status" value="1"/>
</dbReference>
<dbReference type="GO" id="GO:0008843">
    <property type="term" value="F:endochitinase activity"/>
    <property type="evidence" value="ECO:0007669"/>
    <property type="project" value="UniProtKB-EC"/>
</dbReference>
<dbReference type="eggNOG" id="KOG2806">
    <property type="taxonomic scope" value="Eukaryota"/>
</dbReference>
<organism evidence="4 5">
    <name type="scientific">Capronia coronata CBS 617.96</name>
    <dbReference type="NCBI Taxonomy" id="1182541"/>
    <lineage>
        <taxon>Eukaryota</taxon>
        <taxon>Fungi</taxon>
        <taxon>Dikarya</taxon>
        <taxon>Ascomycota</taxon>
        <taxon>Pezizomycotina</taxon>
        <taxon>Eurotiomycetes</taxon>
        <taxon>Chaetothyriomycetidae</taxon>
        <taxon>Chaetothyriales</taxon>
        <taxon>Herpotrichiellaceae</taxon>
        <taxon>Capronia</taxon>
    </lineage>
</organism>
<dbReference type="PANTHER" id="PTHR11177">
    <property type="entry name" value="CHITINASE"/>
    <property type="match status" value="1"/>
</dbReference>
<dbReference type="HOGENOM" id="CLU_031465_2_0_1"/>
<evidence type="ECO:0000313" key="4">
    <source>
        <dbReference type="EMBL" id="EXJ85711.1"/>
    </source>
</evidence>
<dbReference type="GO" id="GO:0005576">
    <property type="term" value="C:extracellular region"/>
    <property type="evidence" value="ECO:0007669"/>
    <property type="project" value="TreeGrafter"/>
</dbReference>
<evidence type="ECO:0000256" key="1">
    <source>
        <dbReference type="ARBA" id="ARBA00012729"/>
    </source>
</evidence>
<dbReference type="GO" id="GO:0008061">
    <property type="term" value="F:chitin binding"/>
    <property type="evidence" value="ECO:0007669"/>
    <property type="project" value="InterPro"/>
</dbReference>
<comment type="caution">
    <text evidence="4">The sequence shown here is derived from an EMBL/GenBank/DDBJ whole genome shotgun (WGS) entry which is preliminary data.</text>
</comment>
<reference evidence="4 5" key="1">
    <citation type="submission" date="2013-03" db="EMBL/GenBank/DDBJ databases">
        <title>The Genome Sequence of Capronia coronata CBS 617.96.</title>
        <authorList>
            <consortium name="The Broad Institute Genomics Platform"/>
            <person name="Cuomo C."/>
            <person name="de Hoog S."/>
            <person name="Gorbushina A."/>
            <person name="Walker B."/>
            <person name="Young S.K."/>
            <person name="Zeng Q."/>
            <person name="Gargeya S."/>
            <person name="Fitzgerald M."/>
            <person name="Haas B."/>
            <person name="Abouelleil A."/>
            <person name="Allen A.W."/>
            <person name="Alvarado L."/>
            <person name="Arachchi H.M."/>
            <person name="Berlin A.M."/>
            <person name="Chapman S.B."/>
            <person name="Gainer-Dewar J."/>
            <person name="Goldberg J."/>
            <person name="Griggs A."/>
            <person name="Gujja S."/>
            <person name="Hansen M."/>
            <person name="Howarth C."/>
            <person name="Imamovic A."/>
            <person name="Ireland A."/>
            <person name="Larimer J."/>
            <person name="McCowan C."/>
            <person name="Murphy C."/>
            <person name="Pearson M."/>
            <person name="Poon T.W."/>
            <person name="Priest M."/>
            <person name="Roberts A."/>
            <person name="Saif S."/>
            <person name="Shea T."/>
            <person name="Sisk P."/>
            <person name="Sykes S."/>
            <person name="Wortman J."/>
            <person name="Nusbaum C."/>
            <person name="Birren B."/>
        </authorList>
    </citation>
    <scope>NUCLEOTIDE SEQUENCE [LARGE SCALE GENOMIC DNA]</scope>
    <source>
        <strain evidence="4 5">CBS 617.96</strain>
    </source>
</reference>
<dbReference type="Proteomes" id="UP000019484">
    <property type="component" value="Unassembled WGS sequence"/>
</dbReference>
<sequence length="391" mass="43592">MSLHNRSLLWTVALFTAVNARYVMYLTGQHNHVPDLSLVKDITHVALAFIRADVFNQDRPEEWPLFTSVDAVRSQFAPGTAVMVAIGGWGGTDGFSQAAATASNRKRFAANVKAMVDSTGADGVDVDWEYPGGNGEDYKLVPNVNKSWEVAAYPKLVAEVRSALGPLLLMSAAVPGLRRDMLAFTAETIPQIDHALDFWNVMTYDLMNRRDNMTKHQSGIIESLDAIDAYVDQGVPAEKVNLGFPFYVKWFMTDPNGNCNANPIGCQTLPMEDPSTGVDLGRAGAFCWADEVPSELVNSYVKAMSQGNYDSERGGHYYWDPEDNIFWSWDTPHSIARKFPAIMHTRGLGGVFAWGLGEDASDWTHLRTLTVEYRRYKRTNNKERKHGKDEL</sequence>
<dbReference type="AlphaFoldDB" id="W9Y8Y7"/>
<proteinExistence type="predicted"/>
<dbReference type="EC" id="3.2.1.14" evidence="1"/>
<evidence type="ECO:0000256" key="2">
    <source>
        <dbReference type="SAM" id="SignalP"/>
    </source>
</evidence>
<protein>
    <recommendedName>
        <fullName evidence="1">chitinase</fullName>
        <ecNumber evidence="1">3.2.1.14</ecNumber>
    </recommendedName>
</protein>
<name>W9Y8Y7_9EURO</name>
<dbReference type="SUPFAM" id="SSF51445">
    <property type="entry name" value="(Trans)glycosidases"/>
    <property type="match status" value="1"/>
</dbReference>
<dbReference type="PANTHER" id="PTHR11177:SF378">
    <property type="entry name" value="CHITINASE"/>
    <property type="match status" value="1"/>
</dbReference>
<dbReference type="GeneID" id="19160948"/>
<keyword evidence="5" id="KW-1185">Reference proteome</keyword>
<dbReference type="EMBL" id="AMWN01000005">
    <property type="protein sequence ID" value="EXJ85711.1"/>
    <property type="molecule type" value="Genomic_DNA"/>
</dbReference>
<dbReference type="FunFam" id="3.20.20.80:FF:000159">
    <property type="entry name" value="Class V chitinase, putative"/>
    <property type="match status" value="1"/>
</dbReference>
<dbReference type="InterPro" id="IPR050314">
    <property type="entry name" value="Glycosyl_Hydrlase_18"/>
</dbReference>
<dbReference type="Pfam" id="PF00704">
    <property type="entry name" value="Glyco_hydro_18"/>
    <property type="match status" value="1"/>
</dbReference>
<dbReference type="GO" id="GO:0006032">
    <property type="term" value="P:chitin catabolic process"/>
    <property type="evidence" value="ECO:0007669"/>
    <property type="project" value="TreeGrafter"/>
</dbReference>
<evidence type="ECO:0000259" key="3">
    <source>
        <dbReference type="PROSITE" id="PS51910"/>
    </source>
</evidence>
<gene>
    <name evidence="4" type="ORF">A1O1_06079</name>
</gene>
<dbReference type="RefSeq" id="XP_007725149.1">
    <property type="nucleotide sequence ID" value="XM_007726959.1"/>
</dbReference>
<keyword evidence="2" id="KW-0732">Signal</keyword>
<dbReference type="OrthoDB" id="73875at2759"/>
<dbReference type="InterPro" id="IPR017853">
    <property type="entry name" value="GH"/>
</dbReference>
<dbReference type="SMART" id="SM00636">
    <property type="entry name" value="Glyco_18"/>
    <property type="match status" value="1"/>
</dbReference>
<feature type="chain" id="PRO_5004934501" description="chitinase" evidence="2">
    <location>
        <begin position="21"/>
        <end position="391"/>
    </location>
</feature>